<organism evidence="1 2">
    <name type="scientific">Paenibacillus agricola</name>
    <dbReference type="NCBI Taxonomy" id="2716264"/>
    <lineage>
        <taxon>Bacteria</taxon>
        <taxon>Bacillati</taxon>
        <taxon>Bacillota</taxon>
        <taxon>Bacilli</taxon>
        <taxon>Bacillales</taxon>
        <taxon>Paenibacillaceae</taxon>
        <taxon>Paenibacillus</taxon>
    </lineage>
</organism>
<keyword evidence="2" id="KW-1185">Reference proteome</keyword>
<dbReference type="RefSeq" id="WP_166156938.1">
    <property type="nucleotide sequence ID" value="NZ_JAAOIW010000024.1"/>
</dbReference>
<evidence type="ECO:0000313" key="2">
    <source>
        <dbReference type="Proteomes" id="UP001165962"/>
    </source>
</evidence>
<reference evidence="1" key="1">
    <citation type="submission" date="2020-03" db="EMBL/GenBank/DDBJ databases">
        <title>Draft sequencing of Paenibacilllus sp. S3N08.</title>
        <authorList>
            <person name="Kim D.-U."/>
        </authorList>
    </citation>
    <scope>NUCLEOTIDE SEQUENCE</scope>
    <source>
        <strain evidence="1">S3N08</strain>
    </source>
</reference>
<accession>A0ABX0JLQ9</accession>
<gene>
    <name evidence="1" type="ORF">G9U52_35155</name>
</gene>
<dbReference type="Proteomes" id="UP001165962">
    <property type="component" value="Unassembled WGS sequence"/>
</dbReference>
<comment type="caution">
    <text evidence="1">The sequence shown here is derived from an EMBL/GenBank/DDBJ whole genome shotgun (WGS) entry which is preliminary data.</text>
</comment>
<name>A0ABX0JLQ9_9BACL</name>
<evidence type="ECO:0000313" key="1">
    <source>
        <dbReference type="EMBL" id="NHN34980.1"/>
    </source>
</evidence>
<protein>
    <submittedName>
        <fullName evidence="1">Uncharacterized protein</fullName>
    </submittedName>
</protein>
<dbReference type="EMBL" id="JAAOIW010000024">
    <property type="protein sequence ID" value="NHN34980.1"/>
    <property type="molecule type" value="Genomic_DNA"/>
</dbReference>
<sequence length="805" mass="92629">MESIKNNAFSLQLSDQGFVEKLLINEDSENMNWVIDPPYLREVGYQDADKLFGHFRLTVNDVEYSSTICEQPKRFRIGTKKIKLVYSFDRFEVHLTYDLESDEESLNWNVCLHNISGSELVVHDFLVWSALAYIMYRDADVHRNISQSCAVFPSISQDFSKIAAVRRSHNGPHLGMYAVKGETRSVGTYCRFENNFFKNVSPSLDGILYHNLVLVGTGSNERSTTASDWIYMSDVQPLRLAAGCSVDWEYVLMPYDEEQQFYENAFKLGHPIIEYNTVTVIGGMFQTAFRLPEKVQLVEVWIESFENSEIQRIDLTERVKQTEDGLALEIRMNRPGERKLGIVMNNGKTDSVVFNVIEPIKEIIEARADYICRSLYQNEDAETPHAFLPISNQGESLGKLILVLKKNLLGTFDLDELRKVENSAVHYIKPKWFENGDFFHPAKLYDDFYRIFDLDYVAHVFYLLSKFQANQLVRQRPADYLKWAAEVMIVRLDENFHEDEREKKETHMLGVYTLFIKDLLQNLAQFNMTDMHEQLSRLFTATVERIRLDSGQYKGAVTEHFYDNAGFGPTCEALCLLDHTKEAKLYGELLLANIGYSNDFRAQNPDRWWEALSYMTHSLWGGLVAASTLVAYEHLRDNDYLKAAYRATMPVFYCYDWHATATNKKLERGQAASTYSVASPNMNRPDLSRNRFGQSVFAQDGGLFEKLFSNASGDDWDMGEEVVAYLSGFGTKCFLYVRDGEVCCINGEITRHGDRYEVNSYAAYPREFHFFEENAAFQASPGEEVRTVIFENGQFVQPLLNSKGK</sequence>
<proteinExistence type="predicted"/>